<feature type="compositionally biased region" description="Polar residues" evidence="1">
    <location>
        <begin position="92"/>
        <end position="117"/>
    </location>
</feature>
<feature type="region of interest" description="Disordered" evidence="1">
    <location>
        <begin position="1"/>
        <end position="25"/>
    </location>
</feature>
<dbReference type="SMART" id="SM00257">
    <property type="entry name" value="LysM"/>
    <property type="match status" value="1"/>
</dbReference>
<dbReference type="Gene3D" id="3.10.350.10">
    <property type="entry name" value="LysM domain"/>
    <property type="match status" value="1"/>
</dbReference>
<dbReference type="KEGG" id="ntg:NSCAC_1217"/>
<dbReference type="InterPro" id="IPR052196">
    <property type="entry name" value="Bact_Kbp"/>
</dbReference>
<dbReference type="CDD" id="cd00118">
    <property type="entry name" value="LysM"/>
    <property type="match status" value="1"/>
</dbReference>
<feature type="transmembrane region" description="Helical" evidence="2">
    <location>
        <begin position="34"/>
        <end position="56"/>
    </location>
</feature>
<feature type="region of interest" description="Disordered" evidence="1">
    <location>
        <begin position="202"/>
        <end position="258"/>
    </location>
</feature>
<dbReference type="PANTHER" id="PTHR34700:SF4">
    <property type="entry name" value="PHAGE-LIKE ELEMENT PBSX PROTEIN XKDP"/>
    <property type="match status" value="1"/>
</dbReference>
<dbReference type="PROSITE" id="PS51782">
    <property type="entry name" value="LYSM"/>
    <property type="match status" value="1"/>
</dbReference>
<gene>
    <name evidence="4" type="ORF">NSCAC_1217</name>
</gene>
<evidence type="ECO:0000313" key="4">
    <source>
        <dbReference type="EMBL" id="CAB1276529.1"/>
    </source>
</evidence>
<protein>
    <recommendedName>
        <fullName evidence="3">LysM domain-containing protein</fullName>
    </recommendedName>
</protein>
<feature type="compositionally biased region" description="Polar residues" evidence="1">
    <location>
        <begin position="234"/>
        <end position="245"/>
    </location>
</feature>
<evidence type="ECO:0000313" key="5">
    <source>
        <dbReference type="Proteomes" id="UP000516072"/>
    </source>
</evidence>
<keyword evidence="5" id="KW-1185">Reference proteome</keyword>
<evidence type="ECO:0000256" key="1">
    <source>
        <dbReference type="SAM" id="MobiDB-lite"/>
    </source>
</evidence>
<feature type="region of interest" description="Disordered" evidence="1">
    <location>
        <begin position="92"/>
        <end position="141"/>
    </location>
</feature>
<dbReference type="SUPFAM" id="SSF54106">
    <property type="entry name" value="LysM domain"/>
    <property type="match status" value="1"/>
</dbReference>
<proteinExistence type="predicted"/>
<dbReference type="InterPro" id="IPR036779">
    <property type="entry name" value="LysM_dom_sf"/>
</dbReference>
<organism evidence="4 5">
    <name type="scientific">Candidatus Nitrosacidococcus tergens</name>
    <dbReference type="NCBI Taxonomy" id="553981"/>
    <lineage>
        <taxon>Bacteria</taxon>
        <taxon>Pseudomonadati</taxon>
        <taxon>Pseudomonadota</taxon>
        <taxon>Gammaproteobacteria</taxon>
        <taxon>Chromatiales</taxon>
        <taxon>Chromatiaceae</taxon>
        <taxon>Candidatus Nitrosacidococcus</taxon>
    </lineage>
</organism>
<dbReference type="InterPro" id="IPR018392">
    <property type="entry name" value="LysM"/>
</dbReference>
<dbReference type="Pfam" id="PF01476">
    <property type="entry name" value="LysM"/>
    <property type="match status" value="1"/>
</dbReference>
<dbReference type="RefSeq" id="WP_197743925.1">
    <property type="nucleotide sequence ID" value="NZ_LR778175.1"/>
</dbReference>
<keyword evidence="2" id="KW-0812">Transmembrane</keyword>
<feature type="domain" description="LysM" evidence="3">
    <location>
        <begin position="260"/>
        <end position="309"/>
    </location>
</feature>
<keyword evidence="2" id="KW-0472">Membrane</keyword>
<evidence type="ECO:0000259" key="3">
    <source>
        <dbReference type="PROSITE" id="PS51782"/>
    </source>
</evidence>
<name>A0A7G1QAA4_9GAMM</name>
<dbReference type="EMBL" id="LR778175">
    <property type="protein sequence ID" value="CAB1276529.1"/>
    <property type="molecule type" value="Genomic_DNA"/>
</dbReference>
<feature type="compositionally biased region" description="Low complexity" evidence="1">
    <location>
        <begin position="246"/>
        <end position="258"/>
    </location>
</feature>
<dbReference type="PANTHER" id="PTHR34700">
    <property type="entry name" value="POTASSIUM BINDING PROTEIN KBP"/>
    <property type="match status" value="1"/>
</dbReference>
<dbReference type="AlphaFoldDB" id="A0A7G1QAA4"/>
<dbReference type="Proteomes" id="UP000516072">
    <property type="component" value="Chromosome"/>
</dbReference>
<accession>A0A7G1QAA4</accession>
<sequence>MSPNENNPQERPEYSKRPIPNRPSYRQVKNKSRFMSMALLTLLVIVALGGAGWWYLNKGNIGNNESLIASSGEEDTSWSDDEEVAINRQVQNDTNEVENNLSNDDFYSPAISAQSSTSDEDDFKSIMDQLDNPNLNSEDSTDTLVDLDKELNESNIDSGISSTASLQDKVKEQGLNAVSDAKSIASKTKESAQNSLSYLKEQGEKAKESAQNLLTKKEAESKPIPPISVPEMGITSTSKSASNKVSNQSTSNYQNSSSTDIVTVMPGDSLSSIARQVYGDGTKWKIIYEANRDKLKSPNAIFAGMKLVIPEN</sequence>
<keyword evidence="2" id="KW-1133">Transmembrane helix</keyword>
<evidence type="ECO:0000256" key="2">
    <source>
        <dbReference type="SAM" id="Phobius"/>
    </source>
</evidence>
<reference evidence="4 5" key="1">
    <citation type="submission" date="2020-03" db="EMBL/GenBank/DDBJ databases">
        <authorList>
            <person name="Picone N."/>
        </authorList>
    </citation>
    <scope>NUCLEOTIDE SEQUENCE [LARGE SCALE GENOMIC DNA]</scope>
    <source>
        <strain evidence="4">NSCAC1</strain>
    </source>
</reference>